<evidence type="ECO:0000313" key="8">
    <source>
        <dbReference type="EMBL" id="GEB53385.1"/>
    </source>
</evidence>
<gene>
    <name evidence="8" type="ORF">SCA03_59360</name>
</gene>
<dbReference type="AlphaFoldDB" id="A0A4Y3R6P7"/>
<dbReference type="InterPro" id="IPR013216">
    <property type="entry name" value="Methyltransf_11"/>
</dbReference>
<sequence>MHRRPRAVPSRSLVLSSETAPRATVSSTGGFVISARPAQEFGDNPVEVRETGHYTEEYVPSFVEKWDALIDWEKRAESEGNFFIDLLRKRGVRSVLDVATGTGFHSVRLLEAGFETVSADGSADMLAMAFENGMKHGDHILRVVQADWRWLNRDVHGEYDAIVCLGNSFTHLFSERDRRKALAEFYAMLKHDGILILDQRNYDAILDRGYSSKHTYYYCGEDVAVEPEYVDEGLCRMRYRFPDSVYHLNMFPLRKDYTRRLMSEVGFQRVETYGDFQHTYRDEQPDFFVHIAEKEYRMEDQEEGGYGGAVNTARSYYNSPDADAFYSSVWGGEDIHVGVYTGDEEPIADASRRTVEQMAEGLGLTEDSVVLDLGSGFGGSARYLADTYGCRVRALNLSEVENQRHRELNSVRGLTDRIEVVDGSFEDIPFPANSVDVVWSQDAFLHSGDRLRVLEEIRRVLKPGGRLVFTDPMAADGTSLADIQPILDRIHLDDMGSPGFYTRELTRLGFVAQQHKGAEGGFEDLREQLVTHYGRVLQETERQEAEGLGQKVSSDYLTQMKKGLTHWVEGGRARRLTWGIFRFTLA</sequence>
<dbReference type="GO" id="GO:0046500">
    <property type="term" value="P:S-adenosylmethionine metabolic process"/>
    <property type="evidence" value="ECO:0007669"/>
    <property type="project" value="TreeGrafter"/>
</dbReference>
<evidence type="ECO:0000313" key="9">
    <source>
        <dbReference type="Proteomes" id="UP000319210"/>
    </source>
</evidence>
<dbReference type="GO" id="GO:0052729">
    <property type="term" value="F:dimethylglycine N-methyltransferase activity"/>
    <property type="evidence" value="ECO:0007669"/>
    <property type="project" value="UniProtKB-ARBA"/>
</dbReference>
<comment type="pathway">
    <text evidence="5">Amine and polyamine biosynthesis; betaine biosynthesis via glycine pathway; betaine from glycine: step 3/3.</text>
</comment>
<proteinExistence type="inferred from homology"/>
<comment type="similarity">
    <text evidence="1">Belongs to the methyltransferase superfamily.</text>
</comment>
<reference evidence="8 9" key="1">
    <citation type="submission" date="2019-06" db="EMBL/GenBank/DDBJ databases">
        <title>Whole genome shotgun sequence of Streptomyces cacaoi subsp. cacaoi NBRC 12748.</title>
        <authorList>
            <person name="Hosoyama A."/>
            <person name="Uohara A."/>
            <person name="Ohji S."/>
            <person name="Ichikawa N."/>
        </authorList>
    </citation>
    <scope>NUCLEOTIDE SEQUENCE [LARGE SCALE GENOMIC DNA]</scope>
    <source>
        <strain evidence="8 9">NBRC 12748</strain>
    </source>
</reference>
<evidence type="ECO:0000256" key="3">
    <source>
        <dbReference type="ARBA" id="ARBA00022679"/>
    </source>
</evidence>
<dbReference type="CDD" id="cd02440">
    <property type="entry name" value="AdoMet_MTases"/>
    <property type="match status" value="2"/>
</dbReference>
<dbReference type="GO" id="GO:0019286">
    <property type="term" value="P:glycine betaine biosynthetic process from glycine"/>
    <property type="evidence" value="ECO:0007669"/>
    <property type="project" value="UniProtKB-ARBA"/>
</dbReference>
<evidence type="ECO:0000256" key="5">
    <source>
        <dbReference type="ARBA" id="ARBA00060542"/>
    </source>
</evidence>
<dbReference type="Gene3D" id="3.40.50.150">
    <property type="entry name" value="Vaccinia Virus protein VP39"/>
    <property type="match status" value="2"/>
</dbReference>
<evidence type="ECO:0000256" key="2">
    <source>
        <dbReference type="ARBA" id="ARBA00022603"/>
    </source>
</evidence>
<evidence type="ECO:0000259" key="7">
    <source>
        <dbReference type="Pfam" id="PF13649"/>
    </source>
</evidence>
<dbReference type="GO" id="GO:0006730">
    <property type="term" value="P:one-carbon metabolic process"/>
    <property type="evidence" value="ECO:0007669"/>
    <property type="project" value="TreeGrafter"/>
</dbReference>
<evidence type="ECO:0000256" key="1">
    <source>
        <dbReference type="ARBA" id="ARBA00008361"/>
    </source>
</evidence>
<dbReference type="Proteomes" id="UP000319210">
    <property type="component" value="Unassembled WGS sequence"/>
</dbReference>
<dbReference type="SUPFAM" id="SSF53335">
    <property type="entry name" value="S-adenosyl-L-methionine-dependent methyltransferases"/>
    <property type="match status" value="2"/>
</dbReference>
<keyword evidence="4" id="KW-0949">S-adenosyl-L-methionine</keyword>
<dbReference type="GO" id="GO:0032259">
    <property type="term" value="P:methylation"/>
    <property type="evidence" value="ECO:0007669"/>
    <property type="project" value="UniProtKB-KW"/>
</dbReference>
<dbReference type="GO" id="GO:1901052">
    <property type="term" value="P:sarcosine metabolic process"/>
    <property type="evidence" value="ECO:0007669"/>
    <property type="project" value="TreeGrafter"/>
</dbReference>
<dbReference type="Gene3D" id="3.30.46.10">
    <property type="entry name" value="Glycine N-methyltransferase, chain A, domain 1"/>
    <property type="match status" value="1"/>
</dbReference>
<accession>A0A4Y3R6P7</accession>
<comment type="caution">
    <text evidence="8">The sequence shown here is derived from an EMBL/GenBank/DDBJ whole genome shotgun (WGS) entry which is preliminary data.</text>
</comment>
<dbReference type="PANTHER" id="PTHR16458">
    <property type="entry name" value="GLYCINE N-METHYLTRANSFERASE"/>
    <property type="match status" value="1"/>
</dbReference>
<dbReference type="GO" id="GO:0046498">
    <property type="term" value="P:S-adenosylhomocysteine metabolic process"/>
    <property type="evidence" value="ECO:0007669"/>
    <property type="project" value="TreeGrafter"/>
</dbReference>
<dbReference type="GO" id="GO:0051289">
    <property type="term" value="P:protein homotetramerization"/>
    <property type="evidence" value="ECO:0007669"/>
    <property type="project" value="TreeGrafter"/>
</dbReference>
<keyword evidence="9" id="KW-1185">Reference proteome</keyword>
<dbReference type="EMBL" id="BJMM01000049">
    <property type="protein sequence ID" value="GEB53385.1"/>
    <property type="molecule type" value="Genomic_DNA"/>
</dbReference>
<dbReference type="PANTHER" id="PTHR16458:SF2">
    <property type="entry name" value="GLYCINE N-METHYLTRANSFERASE"/>
    <property type="match status" value="1"/>
</dbReference>
<dbReference type="GO" id="GO:0042802">
    <property type="term" value="F:identical protein binding"/>
    <property type="evidence" value="ECO:0007669"/>
    <property type="project" value="TreeGrafter"/>
</dbReference>
<keyword evidence="2" id="KW-0489">Methyltransferase</keyword>
<feature type="domain" description="Methyltransferase type 11" evidence="6">
    <location>
        <begin position="371"/>
        <end position="469"/>
    </location>
</feature>
<protein>
    <recommendedName>
        <fullName evidence="10">Methyltransferase domain-containing protein</fullName>
    </recommendedName>
</protein>
<dbReference type="InterPro" id="IPR029063">
    <property type="entry name" value="SAM-dependent_MTases_sf"/>
</dbReference>
<dbReference type="GO" id="GO:0017174">
    <property type="term" value="F:glycine N-methyltransferase activity"/>
    <property type="evidence" value="ECO:0007669"/>
    <property type="project" value="InterPro"/>
</dbReference>
<dbReference type="PROSITE" id="PS51600">
    <property type="entry name" value="SAM_GNMT"/>
    <property type="match status" value="1"/>
</dbReference>
<evidence type="ECO:0000259" key="6">
    <source>
        <dbReference type="Pfam" id="PF08241"/>
    </source>
</evidence>
<feature type="domain" description="Methyltransferase" evidence="7">
    <location>
        <begin position="95"/>
        <end position="193"/>
    </location>
</feature>
<dbReference type="GO" id="GO:1904047">
    <property type="term" value="F:S-adenosyl-L-methionine binding"/>
    <property type="evidence" value="ECO:0007669"/>
    <property type="project" value="TreeGrafter"/>
</dbReference>
<dbReference type="Pfam" id="PF08241">
    <property type="entry name" value="Methyltransf_11"/>
    <property type="match status" value="1"/>
</dbReference>
<dbReference type="GO" id="GO:0005829">
    <property type="term" value="C:cytosol"/>
    <property type="evidence" value="ECO:0007669"/>
    <property type="project" value="TreeGrafter"/>
</dbReference>
<dbReference type="GO" id="GO:0006111">
    <property type="term" value="P:regulation of gluconeogenesis"/>
    <property type="evidence" value="ECO:0007669"/>
    <property type="project" value="TreeGrafter"/>
</dbReference>
<organism evidence="8 9">
    <name type="scientific">Streptomyces cacaoi</name>
    <dbReference type="NCBI Taxonomy" id="1898"/>
    <lineage>
        <taxon>Bacteria</taxon>
        <taxon>Bacillati</taxon>
        <taxon>Actinomycetota</taxon>
        <taxon>Actinomycetes</taxon>
        <taxon>Kitasatosporales</taxon>
        <taxon>Streptomycetaceae</taxon>
        <taxon>Streptomyces</taxon>
    </lineage>
</organism>
<name>A0A4Y3R6P7_STRCI</name>
<dbReference type="FunFam" id="3.40.50.150:FF:000461">
    <property type="entry name" value="Sarcosine/dimethylglycine N-methyltransferase"/>
    <property type="match status" value="1"/>
</dbReference>
<evidence type="ECO:0000256" key="4">
    <source>
        <dbReference type="ARBA" id="ARBA00022691"/>
    </source>
</evidence>
<dbReference type="GO" id="GO:0016594">
    <property type="term" value="F:glycine binding"/>
    <property type="evidence" value="ECO:0007669"/>
    <property type="project" value="TreeGrafter"/>
</dbReference>
<dbReference type="Pfam" id="PF13649">
    <property type="entry name" value="Methyltransf_25"/>
    <property type="match status" value="1"/>
</dbReference>
<keyword evidence="3" id="KW-0808">Transferase</keyword>
<evidence type="ECO:0008006" key="10">
    <source>
        <dbReference type="Google" id="ProtNLM"/>
    </source>
</evidence>
<dbReference type="InterPro" id="IPR014369">
    <property type="entry name" value="Gly/Sar_N_MeTrfase"/>
</dbReference>
<dbReference type="InterPro" id="IPR041698">
    <property type="entry name" value="Methyltransf_25"/>
</dbReference>